<reference evidence="2 3" key="1">
    <citation type="journal article" date="2005" name="BMC Genomics">
        <title>Bacterial genome adaptation to niches: divergence of the potential virulence genes in three Burkholderia species of different survival strategies.</title>
        <authorList>
            <person name="Kim H.S."/>
            <person name="Schell M.A."/>
            <person name="Yu Y."/>
            <person name="Ulrich R.L."/>
            <person name="Sarria S.H."/>
            <person name="Nierman W.C."/>
            <person name="DeShazer D."/>
        </authorList>
    </citation>
    <scope>NUCLEOTIDE SEQUENCE [LARGE SCALE GENOMIC DNA]</scope>
    <source>
        <strain evidence="3">ATCC 700388 / DSM 13276 / CCUG 48851 / CIP 106301 / E264</strain>
    </source>
</reference>
<accession>Q2T4I7</accession>
<proteinExistence type="predicted"/>
<organism evidence="2 3">
    <name type="scientific">Burkholderia thailandensis (strain ATCC 700388 / DSM 13276 / CCUG 48851 / CIP 106301 / E264)</name>
    <dbReference type="NCBI Taxonomy" id="271848"/>
    <lineage>
        <taxon>Bacteria</taxon>
        <taxon>Pseudomonadati</taxon>
        <taxon>Pseudomonadota</taxon>
        <taxon>Betaproteobacteria</taxon>
        <taxon>Burkholderiales</taxon>
        <taxon>Burkholderiaceae</taxon>
        <taxon>Burkholderia</taxon>
        <taxon>pseudomallei group</taxon>
    </lineage>
</organism>
<feature type="compositionally biased region" description="Basic and acidic residues" evidence="1">
    <location>
        <begin position="139"/>
        <end position="152"/>
    </location>
</feature>
<evidence type="ECO:0000313" key="3">
    <source>
        <dbReference type="Proteomes" id="UP000001930"/>
    </source>
</evidence>
<keyword evidence="3" id="KW-1185">Reference proteome</keyword>
<dbReference type="AlphaFoldDB" id="Q2T4I7"/>
<protein>
    <submittedName>
        <fullName evidence="2">Uncharacterized protein</fullName>
    </submittedName>
</protein>
<dbReference type="Proteomes" id="UP000001930">
    <property type="component" value="Chromosome II"/>
</dbReference>
<dbReference type="KEGG" id="bte:BTH_II1719"/>
<dbReference type="EMBL" id="CP000085">
    <property type="protein sequence ID" value="ABC34475.1"/>
    <property type="molecule type" value="Genomic_DNA"/>
</dbReference>
<sequence length="152" mass="16389">MTAKGKASPAAAIAIRRPTVVDALARQGAGARVWRAVRAFAGARIACGVMRGSVGPASCGDGSTRAMRVERRSARSRRAGLASIRRFARHGVSRASHDGTGRHRLHLRRAALSGCEHRHDRAAPMFPKTRMPGFAPVPDRARCADQREMSTR</sequence>
<feature type="region of interest" description="Disordered" evidence="1">
    <location>
        <begin position="129"/>
        <end position="152"/>
    </location>
</feature>
<gene>
    <name evidence="2" type="ordered locus">BTH_II1719</name>
</gene>
<evidence type="ECO:0000256" key="1">
    <source>
        <dbReference type="SAM" id="MobiDB-lite"/>
    </source>
</evidence>
<name>Q2T4I7_BURTA</name>
<evidence type="ECO:0000313" key="2">
    <source>
        <dbReference type="EMBL" id="ABC34475.1"/>
    </source>
</evidence>
<dbReference type="HOGENOM" id="CLU_1718911_0_0_4"/>